<dbReference type="SUPFAM" id="SSF48452">
    <property type="entry name" value="TPR-like"/>
    <property type="match status" value="1"/>
</dbReference>
<dbReference type="SUPFAM" id="SSF47413">
    <property type="entry name" value="lambda repressor-like DNA-binding domains"/>
    <property type="match status" value="1"/>
</dbReference>
<dbReference type="GO" id="GO:0003677">
    <property type="term" value="F:DNA binding"/>
    <property type="evidence" value="ECO:0007669"/>
    <property type="project" value="InterPro"/>
</dbReference>
<dbReference type="Gene3D" id="1.25.40.10">
    <property type="entry name" value="Tetratricopeptide repeat domain"/>
    <property type="match status" value="1"/>
</dbReference>
<dbReference type="Pfam" id="PF13424">
    <property type="entry name" value="TPR_12"/>
    <property type="match status" value="1"/>
</dbReference>
<dbReference type="InterPro" id="IPR001387">
    <property type="entry name" value="Cro/C1-type_HTH"/>
</dbReference>
<dbReference type="Pfam" id="PF13174">
    <property type="entry name" value="TPR_6"/>
    <property type="match status" value="1"/>
</dbReference>
<feature type="repeat" description="TPR" evidence="1">
    <location>
        <begin position="268"/>
        <end position="301"/>
    </location>
</feature>
<proteinExistence type="predicted"/>
<dbReference type="PROSITE" id="PS50943">
    <property type="entry name" value="HTH_CROC1"/>
    <property type="match status" value="1"/>
</dbReference>
<dbReference type="EMBL" id="QWVT01000007">
    <property type="protein sequence ID" value="RID88343.1"/>
    <property type="molecule type" value="Genomic_DNA"/>
</dbReference>
<evidence type="ECO:0000256" key="1">
    <source>
        <dbReference type="PROSITE-ProRule" id="PRU00339"/>
    </source>
</evidence>
<dbReference type="InterPro" id="IPR011990">
    <property type="entry name" value="TPR-like_helical_dom_sf"/>
</dbReference>
<dbReference type="InterPro" id="IPR010982">
    <property type="entry name" value="Lambda_DNA-bd_dom_sf"/>
</dbReference>
<dbReference type="AlphaFoldDB" id="A0A398BLV0"/>
<feature type="domain" description="HTH cro/C1-type" evidence="2">
    <location>
        <begin position="12"/>
        <end position="65"/>
    </location>
</feature>
<name>A0A398BLV0_9BACI</name>
<sequence length="411" mass="47447">MAGEHMEFGPLIKYFRTQLGMTQKELAAGICSVPHLSKIEGNSKEANEETVKMLLERLGIDQEEIQGQEGQIKGLLAELNELIDYQLKDDAEILMSKLKEKEHVIPFSSSLYLYEMAKYRYLIFIGKIPEAEKQQEMLNKHKKNFSQYENCLFRYLNAVLLLKKGNYQKADEILISLLPEWMDGIDRGELLYDISLSKAFLEQTGHSIHFGNQALQSFKNTHNFIRILHTLMLLAISYTQSKIYEEALSCLQHLIRNLSLLEDLVFKAQVFHNMGYLQSKMGETEKALYYYKKSLSLQKPDTFNYLVTLFSIGETQYELGEQEEARTIFSQVNDLAKELDNKRYLILVNYYLLSINSPDKSVEYLETKVLPAVNGCNALTVDLNKFYKLLSSHYKSIGKADKAVLYLEKII</sequence>
<dbReference type="PROSITE" id="PS50005">
    <property type="entry name" value="TPR"/>
    <property type="match status" value="1"/>
</dbReference>
<dbReference type="OrthoDB" id="252257at2"/>
<evidence type="ECO:0000259" key="2">
    <source>
        <dbReference type="PROSITE" id="PS50943"/>
    </source>
</evidence>
<dbReference type="CDD" id="cd00093">
    <property type="entry name" value="HTH_XRE"/>
    <property type="match status" value="1"/>
</dbReference>
<comment type="caution">
    <text evidence="3">The sequence shown here is derived from an EMBL/GenBank/DDBJ whole genome shotgun (WGS) entry which is preliminary data.</text>
</comment>
<reference evidence="3 4" key="1">
    <citation type="submission" date="2018-08" db="EMBL/GenBank/DDBJ databases">
        <title>Bacillus jemisoniae sp. nov., Bacillus chryseoplanitiae sp. nov., Bacillus resnikiae sp. nov., and Bacillus frankliniae sp. nov., isolated from Viking spacecraft and associated surfaces.</title>
        <authorList>
            <person name="Seuylemezian A."/>
            <person name="Vaishampayan P."/>
        </authorList>
    </citation>
    <scope>NUCLEOTIDE SEQUENCE [LARGE SCALE GENOMIC DNA]</scope>
    <source>
        <strain evidence="3 4">JJ-247</strain>
    </source>
</reference>
<keyword evidence="4" id="KW-1185">Reference proteome</keyword>
<keyword evidence="1" id="KW-0802">TPR repeat</keyword>
<dbReference type="SMART" id="SM00530">
    <property type="entry name" value="HTH_XRE"/>
    <property type="match status" value="1"/>
</dbReference>
<dbReference type="Gene3D" id="1.10.260.40">
    <property type="entry name" value="lambda repressor-like DNA-binding domains"/>
    <property type="match status" value="1"/>
</dbReference>
<dbReference type="Pfam" id="PF01381">
    <property type="entry name" value="HTH_3"/>
    <property type="match status" value="1"/>
</dbReference>
<dbReference type="SMART" id="SM00028">
    <property type="entry name" value="TPR"/>
    <property type="match status" value="3"/>
</dbReference>
<dbReference type="InterPro" id="IPR019734">
    <property type="entry name" value="TPR_rpt"/>
</dbReference>
<evidence type="ECO:0000313" key="4">
    <source>
        <dbReference type="Proteomes" id="UP000265816"/>
    </source>
</evidence>
<gene>
    <name evidence="3" type="ORF">D1970_02295</name>
</gene>
<evidence type="ECO:0000313" key="3">
    <source>
        <dbReference type="EMBL" id="RID88343.1"/>
    </source>
</evidence>
<dbReference type="Proteomes" id="UP000265816">
    <property type="component" value="Unassembled WGS sequence"/>
</dbReference>
<protein>
    <submittedName>
        <fullName evidence="3">Helix-turn-helix domain-containing protein</fullName>
    </submittedName>
</protein>
<organism evidence="3 4">
    <name type="scientific">Mesobacillus zeae</name>
    <dbReference type="NCBI Taxonomy" id="1917180"/>
    <lineage>
        <taxon>Bacteria</taxon>
        <taxon>Bacillati</taxon>
        <taxon>Bacillota</taxon>
        <taxon>Bacilli</taxon>
        <taxon>Bacillales</taxon>
        <taxon>Bacillaceae</taxon>
        <taxon>Mesobacillus</taxon>
    </lineage>
</organism>
<dbReference type="Gene3D" id="1.25.40.1000">
    <property type="match status" value="1"/>
</dbReference>
<accession>A0A398BLV0</accession>